<sequence>MQAEIIAVGSELTSGHVLNTNSAWLAQQVEDYGLKVVSHVTVGDAADQLERSLRLALDRADWVIVTGGLGPTYDDITKEVAAKVWGQPLLLSDEAMAHIDNFFKDRSQKATANNKKQAMVPKGAEILANPSGLAPGIWLKNEEATLVLLPGPPHEMKATFEASLAPRLAATAQSAIRRHALHFYGIGEAEVDSRLDDILPDNSNPLVAPYAKGGEVELQVTAYGPSDQAAEDLIKPVIQTLIDHFKDYFYGIDVDHLKYPVSQQLARGKWSMASAESCTGGLISKWFTDIPGSSAYFAGGICTYTEKAKQYFLQVQADTLAKYGAVSAQTAAEMADGARAAFQTDLAISTTGIAGPGGGSPEKPVGLAYIGLATPTGTFTWHFQANALQTKHRSAVRDAVGRAALFHLFEYLKQNPEALS</sequence>
<proteinExistence type="inferred from homology"/>
<dbReference type="Proteomes" id="UP001631949">
    <property type="component" value="Unassembled WGS sequence"/>
</dbReference>
<keyword evidence="4" id="KW-1185">Reference proteome</keyword>
<dbReference type="Pfam" id="PF00994">
    <property type="entry name" value="MoCF_biosynth"/>
    <property type="match status" value="1"/>
</dbReference>
<dbReference type="Gene3D" id="3.40.980.10">
    <property type="entry name" value="MoaB/Mog-like domain"/>
    <property type="match status" value="1"/>
</dbReference>
<reference evidence="3 4" key="1">
    <citation type="journal article" date="2016" name="Int. J. Syst. Evol. Microbiol.">
        <title>Peptococcus simiae sp. nov., isolated from rhesus macaque faeces and emended description of the genus Peptococcus.</title>
        <authorList>
            <person name="Shkoporov A.N."/>
            <person name="Efimov B.A."/>
            <person name="Kondova I."/>
            <person name="Ouwerling B."/>
            <person name="Chaplin A.V."/>
            <person name="Shcherbakova V.A."/>
            <person name="Langermans J.A.M."/>
        </authorList>
    </citation>
    <scope>NUCLEOTIDE SEQUENCE [LARGE SCALE GENOMIC DNA]</scope>
    <source>
        <strain evidence="3 4">M108</strain>
    </source>
</reference>
<dbReference type="NCBIfam" id="TIGR00199">
    <property type="entry name" value="PncC_domain"/>
    <property type="match status" value="1"/>
</dbReference>
<dbReference type="NCBIfam" id="TIGR00200">
    <property type="entry name" value="cinA_nterm"/>
    <property type="match status" value="1"/>
</dbReference>
<dbReference type="InterPro" id="IPR036425">
    <property type="entry name" value="MoaB/Mog-like_dom_sf"/>
</dbReference>
<dbReference type="InterPro" id="IPR008136">
    <property type="entry name" value="CinA_C"/>
</dbReference>
<dbReference type="SUPFAM" id="SSF53218">
    <property type="entry name" value="Molybdenum cofactor biosynthesis proteins"/>
    <property type="match status" value="1"/>
</dbReference>
<dbReference type="EMBL" id="JBJUVG010000002">
    <property type="protein sequence ID" value="MFM9413249.1"/>
    <property type="molecule type" value="Genomic_DNA"/>
</dbReference>
<evidence type="ECO:0000259" key="2">
    <source>
        <dbReference type="SMART" id="SM00852"/>
    </source>
</evidence>
<organism evidence="3 4">
    <name type="scientific">Peptococcus simiae</name>
    <dbReference type="NCBI Taxonomy" id="1643805"/>
    <lineage>
        <taxon>Bacteria</taxon>
        <taxon>Bacillati</taxon>
        <taxon>Bacillota</taxon>
        <taxon>Clostridia</taxon>
        <taxon>Eubacteriales</taxon>
        <taxon>Peptococcaceae</taxon>
        <taxon>Peptococcus</taxon>
    </lineage>
</organism>
<dbReference type="Pfam" id="PF02464">
    <property type="entry name" value="CinA"/>
    <property type="match status" value="1"/>
</dbReference>
<dbReference type="Gene3D" id="3.90.950.20">
    <property type="entry name" value="CinA-like"/>
    <property type="match status" value="1"/>
</dbReference>
<dbReference type="InterPro" id="IPR001453">
    <property type="entry name" value="MoaB/Mog_dom"/>
</dbReference>
<evidence type="ECO:0000256" key="1">
    <source>
        <dbReference type="HAMAP-Rule" id="MF_00226"/>
    </source>
</evidence>
<evidence type="ECO:0000313" key="4">
    <source>
        <dbReference type="Proteomes" id="UP001631949"/>
    </source>
</evidence>
<dbReference type="HAMAP" id="MF_00226_B">
    <property type="entry name" value="CinA_B"/>
    <property type="match status" value="1"/>
</dbReference>
<dbReference type="RefSeq" id="WP_408976863.1">
    <property type="nucleotide sequence ID" value="NZ_JBJUVG010000002.1"/>
</dbReference>
<dbReference type="NCBIfam" id="NF001813">
    <property type="entry name" value="PRK00549.1"/>
    <property type="match status" value="1"/>
</dbReference>
<dbReference type="CDD" id="cd00885">
    <property type="entry name" value="cinA"/>
    <property type="match status" value="1"/>
</dbReference>
<dbReference type="InterPro" id="IPR036653">
    <property type="entry name" value="CinA-like_C"/>
</dbReference>
<dbReference type="InterPro" id="IPR050101">
    <property type="entry name" value="CinA"/>
</dbReference>
<protein>
    <recommendedName>
        <fullName evidence="1">Putative competence-damage inducible protein</fullName>
    </recommendedName>
</protein>
<name>A0ABW9GZM4_9FIRM</name>
<accession>A0ABW9GZM4</accession>
<dbReference type="Pfam" id="PF18146">
    <property type="entry name" value="CinA_KH"/>
    <property type="match status" value="1"/>
</dbReference>
<dbReference type="SMART" id="SM00852">
    <property type="entry name" value="MoCF_biosynth"/>
    <property type="match status" value="1"/>
</dbReference>
<gene>
    <name evidence="1" type="primary">cinA</name>
    <name evidence="3" type="ORF">ACKQTC_02555</name>
</gene>
<comment type="caution">
    <text evidence="3">The sequence shown here is derived from an EMBL/GenBank/DDBJ whole genome shotgun (WGS) entry which is preliminary data.</text>
</comment>
<dbReference type="PANTHER" id="PTHR13939:SF0">
    <property type="entry name" value="NMN AMIDOHYDROLASE-LIKE PROTEIN YFAY"/>
    <property type="match status" value="1"/>
</dbReference>
<dbReference type="PIRSF" id="PIRSF006728">
    <property type="entry name" value="CinA"/>
    <property type="match status" value="1"/>
</dbReference>
<dbReference type="Gene3D" id="3.30.70.2860">
    <property type="match status" value="1"/>
</dbReference>
<dbReference type="InterPro" id="IPR008135">
    <property type="entry name" value="Competence-induced_CinA"/>
</dbReference>
<dbReference type="PANTHER" id="PTHR13939">
    <property type="entry name" value="NICOTINAMIDE-NUCLEOTIDE AMIDOHYDROLASE PNCC"/>
    <property type="match status" value="1"/>
</dbReference>
<dbReference type="InterPro" id="IPR041424">
    <property type="entry name" value="CinA_KH"/>
</dbReference>
<dbReference type="NCBIfam" id="TIGR00177">
    <property type="entry name" value="molyb_syn"/>
    <property type="match status" value="1"/>
</dbReference>
<dbReference type="SUPFAM" id="SSF142433">
    <property type="entry name" value="CinA-like"/>
    <property type="match status" value="1"/>
</dbReference>
<comment type="similarity">
    <text evidence="1">Belongs to the CinA family.</text>
</comment>
<evidence type="ECO:0000313" key="3">
    <source>
        <dbReference type="EMBL" id="MFM9413249.1"/>
    </source>
</evidence>
<feature type="domain" description="MoaB/Mog" evidence="2">
    <location>
        <begin position="4"/>
        <end position="170"/>
    </location>
</feature>